<reference evidence="1" key="1">
    <citation type="submission" date="2021-06" db="EMBL/GenBank/DDBJ databases">
        <authorList>
            <person name="Kallberg Y."/>
            <person name="Tangrot J."/>
            <person name="Rosling A."/>
        </authorList>
    </citation>
    <scope>NUCLEOTIDE SEQUENCE</scope>
    <source>
        <strain evidence="1">CL356</strain>
    </source>
</reference>
<protein>
    <submittedName>
        <fullName evidence="1">12055_t:CDS:1</fullName>
    </submittedName>
</protein>
<accession>A0ACA9NZ46</accession>
<comment type="caution">
    <text evidence="1">The sequence shown here is derived from an EMBL/GenBank/DDBJ whole genome shotgun (WGS) entry which is preliminary data.</text>
</comment>
<evidence type="ECO:0000313" key="2">
    <source>
        <dbReference type="Proteomes" id="UP000789525"/>
    </source>
</evidence>
<dbReference type="EMBL" id="CAJVPT010026835">
    <property type="protein sequence ID" value="CAG8681176.1"/>
    <property type="molecule type" value="Genomic_DNA"/>
</dbReference>
<gene>
    <name evidence="1" type="ORF">ACOLOM_LOCUS9347</name>
</gene>
<dbReference type="Proteomes" id="UP000789525">
    <property type="component" value="Unassembled WGS sequence"/>
</dbReference>
<name>A0ACA9NZ46_9GLOM</name>
<organism evidence="1 2">
    <name type="scientific">Acaulospora colombiana</name>
    <dbReference type="NCBI Taxonomy" id="27376"/>
    <lineage>
        <taxon>Eukaryota</taxon>
        <taxon>Fungi</taxon>
        <taxon>Fungi incertae sedis</taxon>
        <taxon>Mucoromycota</taxon>
        <taxon>Glomeromycotina</taxon>
        <taxon>Glomeromycetes</taxon>
        <taxon>Diversisporales</taxon>
        <taxon>Acaulosporaceae</taxon>
        <taxon>Acaulospora</taxon>
    </lineage>
</organism>
<keyword evidence="2" id="KW-1185">Reference proteome</keyword>
<feature type="non-terminal residue" evidence="1">
    <location>
        <position position="70"/>
    </location>
</feature>
<sequence>MENSSEKKKFLPSLNSILYSTSLPELQNISAPPPPIPIPKLQHTSVNHASSAQSQHHYEQPPIHHEPNGQ</sequence>
<proteinExistence type="predicted"/>
<evidence type="ECO:0000313" key="1">
    <source>
        <dbReference type="EMBL" id="CAG8681176.1"/>
    </source>
</evidence>